<organism evidence="6 7">
    <name type="scientific">Roseivivax isoporae LMG 25204</name>
    <dbReference type="NCBI Taxonomy" id="1449351"/>
    <lineage>
        <taxon>Bacteria</taxon>
        <taxon>Pseudomonadati</taxon>
        <taxon>Pseudomonadota</taxon>
        <taxon>Alphaproteobacteria</taxon>
        <taxon>Rhodobacterales</taxon>
        <taxon>Roseobacteraceae</taxon>
        <taxon>Roseivivax</taxon>
    </lineage>
</organism>
<evidence type="ECO:0000256" key="1">
    <source>
        <dbReference type="ARBA" id="ARBA00004613"/>
    </source>
</evidence>
<proteinExistence type="inferred from homology"/>
<name>X7F3W2_9RHOB</name>
<evidence type="ECO:0000259" key="5">
    <source>
        <dbReference type="Pfam" id="PF22178"/>
    </source>
</evidence>
<keyword evidence="7" id="KW-1185">Reference proteome</keyword>
<dbReference type="Gene3D" id="2.30.110.50">
    <property type="match status" value="1"/>
</dbReference>
<protein>
    <submittedName>
        <fullName evidence="6">Uncharacterized protein</fullName>
    </submittedName>
</protein>
<dbReference type="PATRIC" id="fig|1449351.3.peg.4354"/>
<dbReference type="AlphaFoldDB" id="X7F3W2"/>
<dbReference type="Pfam" id="PF04717">
    <property type="entry name" value="Phage_base_V"/>
    <property type="match status" value="1"/>
</dbReference>
<dbReference type="PANTHER" id="PTHR32305:SF15">
    <property type="entry name" value="PROTEIN RHSA-RELATED"/>
    <property type="match status" value="1"/>
</dbReference>
<dbReference type="InterPro" id="IPR054030">
    <property type="entry name" value="Gp5_Vgr_C"/>
</dbReference>
<gene>
    <name evidence="6" type="ORF">RISW2_19405</name>
</gene>
<comment type="caution">
    <text evidence="6">The sequence shown here is derived from an EMBL/GenBank/DDBJ whole genome shotgun (WGS) entry which is preliminary data.</text>
</comment>
<feature type="domain" description="Gp5/Type VI secretion system Vgr protein OB-fold" evidence="4">
    <location>
        <begin position="401"/>
        <end position="468"/>
    </location>
</feature>
<feature type="domain" description="Gp5/Type VI secretion system Vgr C-terminal trimerisation" evidence="5">
    <location>
        <begin position="485"/>
        <end position="596"/>
    </location>
</feature>
<dbReference type="InterPro" id="IPR017847">
    <property type="entry name" value="T6SS_RhsGE_Vgr_subset"/>
</dbReference>
<evidence type="ECO:0000256" key="3">
    <source>
        <dbReference type="ARBA" id="ARBA00022525"/>
    </source>
</evidence>
<sequence length="778" mass="85540">MIEDGRIARLSGKNITEAITPEGTIVDLRFARLVGHDEVSSCFCFELTAFSSNFDLDPLKYVGEEVCVTATTDVTHPDDERHFSGMVDRMSFDSIETGSDGYITYKLILRPHLWLLSKESDNRIFQGMTVPEIVSAVLKEHAAIRFELRLKKTYPVRTYCVQYGESTLDFLQRILEHEGIFYFFEYDLGHHTVVLSDDAERAKPAPRAEVLRFEPNDSLLDGSGVITSWHRTTSVVTGQHAQTDYDFERPGADLMSVDRNPRRHLHDDLERYDYPGAYVAATEGDRLTGIRLDQDQRGAVEILCDSTASGPAAGSAFKLADHPRDLENDAYFIVRAEYRLHDPDYRAFDAPDEEAAGFSAHYHLVPKTSQWKPGRTTPRPVMKGPQTAVVVGPPGEEIYTDKYSRVKVHFHWDRLGTRDEMSSCWVRVSAAWAGSGWGFIQIPRIGQEVIVDFLEGDPDQPIITGRVYNAEQMPPYDLPGEATKSGWKSNSSKGGGGWNELMFEDKKGSELVYFQAEKDHDELVKNNETRHIGNDWSEEVVRDARQWVGHNRDESVDNNKTTTVGVDRTVMIGNNDTETVGVNRALTVGANETIAVGVNSSETIGAHHVQTVGATQTITVAMARIDTVGAVETRSVGAAQVNTIGATRQMSVGLGQSHDIGQNDSWEIGGGQSVEIAKDQAIEVGKSHSLSVAEDSTASIGKNLSFTVSEDTGVTTGKNLVLKAGDSITLVCGSAKIQMQKDGSISIEGKDITVTGSGKIIAKASSDMVLKGSKINQN</sequence>
<accession>X7F3W2</accession>
<dbReference type="Pfam" id="PF05954">
    <property type="entry name" value="Phage_GPD"/>
    <property type="match status" value="1"/>
</dbReference>
<dbReference type="Proteomes" id="UP000023430">
    <property type="component" value="Unassembled WGS sequence"/>
</dbReference>
<dbReference type="NCBIfam" id="TIGR03361">
    <property type="entry name" value="VI_Rhs_Vgr"/>
    <property type="match status" value="1"/>
</dbReference>
<dbReference type="OrthoDB" id="9762420at2"/>
<dbReference type="SUPFAM" id="SSF69255">
    <property type="entry name" value="gp5 N-terminal domain-like"/>
    <property type="match status" value="1"/>
</dbReference>
<dbReference type="SUPFAM" id="SSF69279">
    <property type="entry name" value="Phage tail proteins"/>
    <property type="match status" value="2"/>
</dbReference>
<dbReference type="Gene3D" id="2.40.50.230">
    <property type="entry name" value="Gp5 N-terminal domain"/>
    <property type="match status" value="1"/>
</dbReference>
<comment type="similarity">
    <text evidence="2">Belongs to the VgrG protein family.</text>
</comment>
<dbReference type="PANTHER" id="PTHR32305">
    <property type="match status" value="1"/>
</dbReference>
<evidence type="ECO:0000259" key="4">
    <source>
        <dbReference type="Pfam" id="PF04717"/>
    </source>
</evidence>
<dbReference type="Pfam" id="PF22178">
    <property type="entry name" value="Gp5_trimer_C"/>
    <property type="match status" value="1"/>
</dbReference>
<dbReference type="RefSeq" id="WP_051492269.1">
    <property type="nucleotide sequence ID" value="NZ_JAME01000058.1"/>
</dbReference>
<dbReference type="InterPro" id="IPR050708">
    <property type="entry name" value="T6SS_VgrG/RHS"/>
</dbReference>
<comment type="subcellular location">
    <subcellularLocation>
        <location evidence="1">Secreted</location>
    </subcellularLocation>
</comment>
<dbReference type="GO" id="GO:0005576">
    <property type="term" value="C:extracellular region"/>
    <property type="evidence" value="ECO:0007669"/>
    <property type="project" value="UniProtKB-SubCell"/>
</dbReference>
<dbReference type="Gene3D" id="3.55.50.10">
    <property type="entry name" value="Baseplate protein-like domains"/>
    <property type="match status" value="1"/>
</dbReference>
<reference evidence="6 7" key="1">
    <citation type="submission" date="2014-01" db="EMBL/GenBank/DDBJ databases">
        <title>Roseivivax isoporae LMG 25204 Genome Sequencing.</title>
        <authorList>
            <person name="Lai Q."/>
            <person name="Li G."/>
            <person name="Shao Z."/>
        </authorList>
    </citation>
    <scope>NUCLEOTIDE SEQUENCE [LARGE SCALE GENOMIC DNA]</scope>
    <source>
        <strain evidence="6 7">LMG 25204</strain>
    </source>
</reference>
<evidence type="ECO:0000313" key="7">
    <source>
        <dbReference type="Proteomes" id="UP000023430"/>
    </source>
</evidence>
<dbReference type="InterPro" id="IPR006533">
    <property type="entry name" value="T6SS_Vgr_RhsGE"/>
</dbReference>
<evidence type="ECO:0000313" key="6">
    <source>
        <dbReference type="EMBL" id="ETX26754.1"/>
    </source>
</evidence>
<dbReference type="eggNOG" id="COG3501">
    <property type="taxonomic scope" value="Bacteria"/>
</dbReference>
<dbReference type="EMBL" id="JAME01000058">
    <property type="protein sequence ID" value="ETX26754.1"/>
    <property type="molecule type" value="Genomic_DNA"/>
</dbReference>
<dbReference type="STRING" id="1449351.RISW2_19405"/>
<dbReference type="Gene3D" id="4.10.220.110">
    <property type="match status" value="1"/>
</dbReference>
<evidence type="ECO:0000256" key="2">
    <source>
        <dbReference type="ARBA" id="ARBA00005558"/>
    </source>
</evidence>
<dbReference type="SUPFAM" id="SSF69349">
    <property type="entry name" value="Phage fibre proteins"/>
    <property type="match status" value="2"/>
</dbReference>
<dbReference type="NCBIfam" id="TIGR01646">
    <property type="entry name" value="vgr_GE"/>
    <property type="match status" value="1"/>
</dbReference>
<dbReference type="InterPro" id="IPR037026">
    <property type="entry name" value="Vgr_OB-fold_dom_sf"/>
</dbReference>
<dbReference type="InterPro" id="IPR006531">
    <property type="entry name" value="Gp5/Vgr_OB"/>
</dbReference>
<keyword evidence="3" id="KW-0964">Secreted</keyword>